<evidence type="ECO:0000313" key="1">
    <source>
        <dbReference type="EMBL" id="KAH6595670.1"/>
    </source>
</evidence>
<keyword evidence="2" id="KW-1185">Reference proteome</keyword>
<gene>
    <name evidence="1" type="ORF">BASA50_005668</name>
</gene>
<reference evidence="1 2" key="1">
    <citation type="submission" date="2021-02" db="EMBL/GenBank/DDBJ databases">
        <title>Variation within the Batrachochytrium salamandrivorans European outbreak.</title>
        <authorList>
            <person name="Kelly M."/>
            <person name="Pasmans F."/>
            <person name="Shea T.P."/>
            <person name="Munoz J.F."/>
            <person name="Carranza S."/>
            <person name="Cuomo C.A."/>
            <person name="Martel A."/>
        </authorList>
    </citation>
    <scope>NUCLEOTIDE SEQUENCE [LARGE SCALE GENOMIC DNA]</scope>
    <source>
        <strain evidence="1 2">AMFP18/2</strain>
    </source>
</reference>
<comment type="caution">
    <text evidence="1">The sequence shown here is derived from an EMBL/GenBank/DDBJ whole genome shotgun (WGS) entry which is preliminary data.</text>
</comment>
<proteinExistence type="predicted"/>
<dbReference type="EMBL" id="JAFCIX010000287">
    <property type="protein sequence ID" value="KAH6595670.1"/>
    <property type="molecule type" value="Genomic_DNA"/>
</dbReference>
<evidence type="ECO:0000313" key="2">
    <source>
        <dbReference type="Proteomes" id="UP001648503"/>
    </source>
</evidence>
<name>A0ABQ8FC22_9FUNG</name>
<dbReference type="Proteomes" id="UP001648503">
    <property type="component" value="Unassembled WGS sequence"/>
</dbReference>
<protein>
    <submittedName>
        <fullName evidence="1">Uncharacterized protein</fullName>
    </submittedName>
</protein>
<organism evidence="1 2">
    <name type="scientific">Batrachochytrium salamandrivorans</name>
    <dbReference type="NCBI Taxonomy" id="1357716"/>
    <lineage>
        <taxon>Eukaryota</taxon>
        <taxon>Fungi</taxon>
        <taxon>Fungi incertae sedis</taxon>
        <taxon>Chytridiomycota</taxon>
        <taxon>Chytridiomycota incertae sedis</taxon>
        <taxon>Chytridiomycetes</taxon>
        <taxon>Rhizophydiales</taxon>
        <taxon>Rhizophydiales incertae sedis</taxon>
        <taxon>Batrachochytrium</taxon>
    </lineage>
</organism>
<sequence length="93" mass="10548">MEEYNSKYGVQVGPSPNFLYNLGILTKQSDDILREIDVSLAKYDRIETDKKTYGARLFSAWSDKLKDDIRILQSQSGVAKKIFAAAQLDSVDR</sequence>
<accession>A0ABQ8FC22</accession>